<protein>
    <recommendedName>
        <fullName evidence="3">Heterokaryon incompatibility domain-containing protein</fullName>
    </recommendedName>
</protein>
<reference evidence="1" key="1">
    <citation type="submission" date="2023-06" db="EMBL/GenBank/DDBJ databases">
        <authorList>
            <consortium name="Lawrence Berkeley National Laboratory"/>
            <person name="Ahrendt S."/>
            <person name="Sahu N."/>
            <person name="Indic B."/>
            <person name="Wong-Bajracharya J."/>
            <person name="Merenyi Z."/>
            <person name="Ke H.-M."/>
            <person name="Monk M."/>
            <person name="Kocsube S."/>
            <person name="Drula E."/>
            <person name="Lipzen A."/>
            <person name="Balint B."/>
            <person name="Henrissat B."/>
            <person name="Andreopoulos B."/>
            <person name="Martin F.M."/>
            <person name="Harder C.B."/>
            <person name="Rigling D."/>
            <person name="Ford K.L."/>
            <person name="Foster G.D."/>
            <person name="Pangilinan J."/>
            <person name="Papanicolaou A."/>
            <person name="Barry K."/>
            <person name="LaButti K."/>
            <person name="Viragh M."/>
            <person name="Koriabine M."/>
            <person name="Yan M."/>
            <person name="Riley R."/>
            <person name="Champramary S."/>
            <person name="Plett K.L."/>
            <person name="Tsai I.J."/>
            <person name="Slot J."/>
            <person name="Sipos G."/>
            <person name="Plett J."/>
            <person name="Nagy L.G."/>
            <person name="Grigoriev I.V."/>
        </authorList>
    </citation>
    <scope>NUCLEOTIDE SEQUENCE</scope>
    <source>
        <strain evidence="1">ICMP 16352</strain>
    </source>
</reference>
<dbReference type="AlphaFoldDB" id="A0AA39TXZ0"/>
<name>A0AA39TXZ0_9AGAR</name>
<gene>
    <name evidence="1" type="ORF">IW261DRAFT_177955</name>
</gene>
<evidence type="ECO:0000313" key="1">
    <source>
        <dbReference type="EMBL" id="KAK0462720.1"/>
    </source>
</evidence>
<keyword evidence="2" id="KW-1185">Reference proteome</keyword>
<dbReference type="Proteomes" id="UP001175227">
    <property type="component" value="Unassembled WGS sequence"/>
</dbReference>
<dbReference type="EMBL" id="JAUEPR010000126">
    <property type="protein sequence ID" value="KAK0462720.1"/>
    <property type="molecule type" value="Genomic_DNA"/>
</dbReference>
<accession>A0AA39TXZ0</accession>
<dbReference type="PANTHER" id="PTHR39596">
    <property type="match status" value="1"/>
</dbReference>
<dbReference type="PANTHER" id="PTHR39596:SF2">
    <property type="entry name" value="HET DOMAIN PROTEIN (AFU_ORTHOLOGUE AFUA_1G17550)-RELATED"/>
    <property type="match status" value="1"/>
</dbReference>
<proteinExistence type="predicted"/>
<evidence type="ECO:0000313" key="2">
    <source>
        <dbReference type="Proteomes" id="UP001175227"/>
    </source>
</evidence>
<comment type="caution">
    <text evidence="1">The sequence shown here is derived from an EMBL/GenBank/DDBJ whole genome shotgun (WGS) entry which is preliminary data.</text>
</comment>
<sequence length="692" mass="78494">MLPPTSFPPNPRKRFIFKDTIWLGGIHDGYPFTSFSEYMKVRGAPSPDSDPTTYAALYQSLFTFGLLESVMEVKIPESTLLCQDAEGKIVMTDRYLSDLLQNWQDRIRQSDKTCQWQWANRVQMTLWQMYDFLLTDIINERYRVFLKGRDTSIYWLIGCIAEAMTSSRRVFPFLAQMQNAPLSWTFLLPPGFDHTAKCMISNGWCPFIIAILADEMCALSYASTRQPYIRDNVEGHHKCTMSACVINTIDTSSYSNRHSVKGCTCAYSKPSLERVCRSLEHREIPVVHQLQPNDGLISSDGSKTRYIAISHVWADGLGSTTEIGLPTCQINRLAGIARRLIPSGAFWMDALCVPEKRDLRRRAIGLMAETYRNADAVLVIDSGIRSCSRSAPLEERLLQIISSGWMQRLWTLQEALLARKLIFEFADGFSTLDELIPIQEEDLLDVLLTQLSAEIFRLTKYQRYATSNGFGIGDVAQSLRWRTTSRAGDETLAISGLLNVDAFELVNLPASQRMTTLLLRVRKLPSNIIFMPGPKLNQSCFRWAPRTMMTSMRISMTVSGQYEALCTPQGLIAEYSAVCFADITLKRDAPWFIRDKAKQRIYRIADIKNYIEEYSCSVLLLMRLPRPSETVHCIACRVVGGEAPPEDADGYRFTCEYQRRLILTDISESDLAKEKADTVLGATSGRMRVLMT</sequence>
<organism evidence="1 2">
    <name type="scientific">Armillaria novae-zelandiae</name>
    <dbReference type="NCBI Taxonomy" id="153914"/>
    <lineage>
        <taxon>Eukaryota</taxon>
        <taxon>Fungi</taxon>
        <taxon>Dikarya</taxon>
        <taxon>Basidiomycota</taxon>
        <taxon>Agaricomycotina</taxon>
        <taxon>Agaricomycetes</taxon>
        <taxon>Agaricomycetidae</taxon>
        <taxon>Agaricales</taxon>
        <taxon>Marasmiineae</taxon>
        <taxon>Physalacriaceae</taxon>
        <taxon>Armillaria</taxon>
    </lineage>
</organism>
<evidence type="ECO:0008006" key="3">
    <source>
        <dbReference type="Google" id="ProtNLM"/>
    </source>
</evidence>